<dbReference type="InterPro" id="IPR011010">
    <property type="entry name" value="DNA_brk_join_enz"/>
</dbReference>
<dbReference type="RefSeq" id="WP_302712643.1">
    <property type="nucleotide sequence ID" value="NZ_JAULRT010000052.1"/>
</dbReference>
<dbReference type="InterPro" id="IPR002104">
    <property type="entry name" value="Integrase_catalytic"/>
</dbReference>
<dbReference type="SUPFAM" id="SSF56349">
    <property type="entry name" value="DNA breaking-rejoining enzymes"/>
    <property type="match status" value="1"/>
</dbReference>
<evidence type="ECO:0000313" key="5">
    <source>
        <dbReference type="Proteomes" id="UP001168380"/>
    </source>
</evidence>
<keyword evidence="1" id="KW-0238">DNA-binding</keyword>
<gene>
    <name evidence="4" type="ORF">QWI16_09445</name>
</gene>
<dbReference type="Proteomes" id="UP001168380">
    <property type="component" value="Unassembled WGS sequence"/>
</dbReference>
<feature type="domain" description="Tyr recombinase" evidence="3">
    <location>
        <begin position="172"/>
        <end position="369"/>
    </location>
</feature>
<dbReference type="PANTHER" id="PTHR34605">
    <property type="entry name" value="PHAGE_INTEGRASE DOMAIN-CONTAINING PROTEIN"/>
    <property type="match status" value="1"/>
</dbReference>
<dbReference type="Pfam" id="PF00589">
    <property type="entry name" value="Phage_integrase"/>
    <property type="match status" value="1"/>
</dbReference>
<keyword evidence="2" id="KW-0233">DNA recombination</keyword>
<evidence type="ECO:0000256" key="1">
    <source>
        <dbReference type="ARBA" id="ARBA00023125"/>
    </source>
</evidence>
<dbReference type="PROSITE" id="PS51898">
    <property type="entry name" value="TYR_RECOMBINASE"/>
    <property type="match status" value="1"/>
</dbReference>
<dbReference type="Gene3D" id="1.10.443.10">
    <property type="entry name" value="Intergrase catalytic core"/>
    <property type="match status" value="1"/>
</dbReference>
<reference evidence="4" key="1">
    <citation type="submission" date="2023-07" db="EMBL/GenBank/DDBJ databases">
        <title>Gilvimarinus algae sp. nov., isolated from the surface of Kelp.</title>
        <authorList>
            <person name="Sun Y.Y."/>
            <person name="Gong Y."/>
            <person name="Du Z.J."/>
        </authorList>
    </citation>
    <scope>NUCLEOTIDE SEQUENCE</scope>
    <source>
        <strain evidence="4">SDUM040014</strain>
    </source>
</reference>
<dbReference type="Gene3D" id="1.10.150.130">
    <property type="match status" value="1"/>
</dbReference>
<name>A0ABT8TE76_9GAMM</name>
<evidence type="ECO:0000313" key="4">
    <source>
        <dbReference type="EMBL" id="MDO3382399.1"/>
    </source>
</evidence>
<proteinExistence type="predicted"/>
<keyword evidence="5" id="KW-1185">Reference proteome</keyword>
<organism evidence="4 5">
    <name type="scientific">Gilvimarinus algae</name>
    <dbReference type="NCBI Taxonomy" id="3058037"/>
    <lineage>
        <taxon>Bacteria</taxon>
        <taxon>Pseudomonadati</taxon>
        <taxon>Pseudomonadota</taxon>
        <taxon>Gammaproteobacteria</taxon>
        <taxon>Cellvibrionales</taxon>
        <taxon>Cellvibrionaceae</taxon>
        <taxon>Gilvimarinus</taxon>
    </lineage>
</organism>
<comment type="caution">
    <text evidence="4">The sequence shown here is derived from an EMBL/GenBank/DDBJ whole genome shotgun (WGS) entry which is preliminary data.</text>
</comment>
<accession>A0ABT8TE76</accession>
<dbReference type="EMBL" id="JAULRT010000052">
    <property type="protein sequence ID" value="MDO3382399.1"/>
    <property type="molecule type" value="Genomic_DNA"/>
</dbReference>
<dbReference type="SUPFAM" id="SSF47823">
    <property type="entry name" value="lambda integrase-like, N-terminal domain"/>
    <property type="match status" value="1"/>
</dbReference>
<evidence type="ECO:0000259" key="3">
    <source>
        <dbReference type="PROSITE" id="PS51898"/>
    </source>
</evidence>
<protein>
    <submittedName>
        <fullName evidence="4">Tyrosine-type recombinase/integrase</fullName>
    </submittedName>
</protein>
<dbReference type="InterPro" id="IPR052925">
    <property type="entry name" value="Phage_Integrase-like_Recomb"/>
</dbReference>
<sequence length="390" mass="44468">MSEFPADVSDKNAARVAAGKRNVTLRSDHRVNGTLESQLVIPRKTPHQLKISAYRDRLLKSLKTALPLALFERFDRRSMDMLDTVPDNTEIARYSDLCQYVEYCVRMDYPPLPFEGYVVDAHLSYMMAEGRKRSAIDRRVSSLVAWAHALELDDPRASFKVKNRLGRIRKMVKNKRRQAEGLRVAHLEQALSLFDPAIARDCQDIALLFVGFETLCRQSELVRFDWEDLRIDSDGSSLLELDWHKTDQEGDGSYLYLSRNTTDLLLGWQRRSGQSSGAIFRGIYSSGKMGDRLSERGVSRCFKRTAGRLGLEPSVFSGHSNRVGAAQEMVERNVDSAKIMLSGRWKSMAMLTQYAKRIQAKRSGMAELTQRLEWDKPREPITHLSQDTEG</sequence>
<dbReference type="InterPro" id="IPR013762">
    <property type="entry name" value="Integrase-like_cat_sf"/>
</dbReference>
<dbReference type="InterPro" id="IPR010998">
    <property type="entry name" value="Integrase_recombinase_N"/>
</dbReference>
<dbReference type="PANTHER" id="PTHR34605:SF4">
    <property type="entry name" value="DNA ADENINE METHYLTRANSFERASE"/>
    <property type="match status" value="1"/>
</dbReference>
<evidence type="ECO:0000256" key="2">
    <source>
        <dbReference type="ARBA" id="ARBA00023172"/>
    </source>
</evidence>